<dbReference type="InterPro" id="IPR020911">
    <property type="entry name" value="UPF0325"/>
</dbReference>
<reference evidence="2" key="1">
    <citation type="journal article" date="2017" name="Proc. Natl. Acad. Sci. U.S.A.">
        <title>Simulation of Deepwater Horizon oil plume reveals substrate specialization within a complex community of hydrocarbon degraders.</title>
        <authorList>
            <person name="Hu P."/>
            <person name="Dubinsky E.A."/>
            <person name="Probst A.J."/>
            <person name="Wang J."/>
            <person name="Sieber C.M.K."/>
            <person name="Tom L.M."/>
            <person name="Gardinali P."/>
            <person name="Banfield J.F."/>
            <person name="Atlas R.M."/>
            <person name="Andersen G.L."/>
        </authorList>
    </citation>
    <scope>NUCLEOTIDE SEQUENCE [LARGE SCALE GENOMIC DNA]</scope>
</reference>
<protein>
    <recommendedName>
        <fullName evidence="3">DUF3461 family protein</fullName>
    </recommendedName>
</protein>
<proteinExistence type="predicted"/>
<dbReference type="AlphaFoldDB" id="A0A1Y5DWS5"/>
<evidence type="ECO:0000313" key="1">
    <source>
        <dbReference type="EMBL" id="OUR74941.1"/>
    </source>
</evidence>
<name>A0A1Y5DWS5_COLPS</name>
<organism evidence="1 2">
    <name type="scientific">Colwellia psychrerythraea</name>
    <name type="common">Vibrio psychroerythus</name>
    <dbReference type="NCBI Taxonomy" id="28229"/>
    <lineage>
        <taxon>Bacteria</taxon>
        <taxon>Pseudomonadati</taxon>
        <taxon>Pseudomonadota</taxon>
        <taxon>Gammaproteobacteria</taxon>
        <taxon>Alteromonadales</taxon>
        <taxon>Colwelliaceae</taxon>
        <taxon>Colwellia</taxon>
    </lineage>
</organism>
<gene>
    <name evidence="1" type="ORF">A9Q75_19590</name>
</gene>
<evidence type="ECO:0008006" key="3">
    <source>
        <dbReference type="Google" id="ProtNLM"/>
    </source>
</evidence>
<accession>A0A1Y5DWS5</accession>
<dbReference type="Pfam" id="PF11944">
    <property type="entry name" value="DUF3461"/>
    <property type="match status" value="1"/>
</dbReference>
<evidence type="ECO:0000313" key="2">
    <source>
        <dbReference type="Proteomes" id="UP000243053"/>
    </source>
</evidence>
<dbReference type="EMBL" id="MAAF01000120">
    <property type="protein sequence ID" value="OUR74941.1"/>
    <property type="molecule type" value="Genomic_DNA"/>
</dbReference>
<dbReference type="Proteomes" id="UP000243053">
    <property type="component" value="Unassembled WGS sequence"/>
</dbReference>
<comment type="caution">
    <text evidence="1">The sequence shown here is derived from an EMBL/GenBank/DDBJ whole genome shotgun (WGS) entry which is preliminary data.</text>
</comment>
<sequence length="131" mass="15310">MSEYPTLNKMGVNSVETIDKYTLRHQGDTDVLKIYYKRPKGSLLSRTKKFSFVRGRSAIPLEARNSKAFDNIDNFSPQLVLALKELKRLDAKRKESDFIDPKQKFLSDLDHLEKVMTAKMDEMRRQINELK</sequence>